<dbReference type="Proteomes" id="UP000746747">
    <property type="component" value="Unassembled WGS sequence"/>
</dbReference>
<evidence type="ECO:0000259" key="1">
    <source>
        <dbReference type="Pfam" id="PF14626"/>
    </source>
</evidence>
<accession>A0A8J2PXI2</accession>
<gene>
    <name evidence="2" type="ORF">CJOHNSTONI_LOCUS2222</name>
</gene>
<proteinExistence type="predicted"/>
<evidence type="ECO:0000313" key="2">
    <source>
        <dbReference type="EMBL" id="CAG9531854.1"/>
    </source>
</evidence>
<organism evidence="2 3">
    <name type="scientific">Cercopithifilaria johnstoni</name>
    <dbReference type="NCBI Taxonomy" id="2874296"/>
    <lineage>
        <taxon>Eukaryota</taxon>
        <taxon>Metazoa</taxon>
        <taxon>Ecdysozoa</taxon>
        <taxon>Nematoda</taxon>
        <taxon>Chromadorea</taxon>
        <taxon>Rhabditida</taxon>
        <taxon>Spirurina</taxon>
        <taxon>Spiruromorpha</taxon>
        <taxon>Filarioidea</taxon>
        <taxon>Onchocercidae</taxon>
        <taxon>Cercopithifilaria</taxon>
    </lineage>
</organism>
<name>A0A8J2PXI2_9BILA</name>
<sequence>MEMRAGKGDNTNSRHVMCDVELSKIISFENIKRSLVERTAGALLRPIVIDGPLIGISYDQKYALDGHISCLENYVRRVKTTRKVRRGFRIMRPYPVQALVKLLFYFIARGHKTTAFLPIFFDEQQLDESCCTQCALVSNVEQFRKLVLLKLIKFLPDENFASRIKLYTADCHGILVTSPEAFYFNNSNLDRNGHSEESITSTSATNTSHDLMYSTMISEMLFDNNKLPVIIPLFRPYNHRLIITLDIIRWKKILQVEQGEISITQYKLLIDEQLTLQTQFGLLNKLVPMLDDQFPCGPPDAEIVPLFQRTLELVD</sequence>
<protein>
    <recommendedName>
        <fullName evidence="1">Zc3h12a-like Ribonuclease NYN domain-containing protein</fullName>
    </recommendedName>
</protein>
<keyword evidence="3" id="KW-1185">Reference proteome</keyword>
<feature type="domain" description="Zc3h12a-like Ribonuclease NYN" evidence="1">
    <location>
        <begin position="94"/>
        <end position="201"/>
    </location>
</feature>
<evidence type="ECO:0000313" key="3">
    <source>
        <dbReference type="Proteomes" id="UP000746747"/>
    </source>
</evidence>
<comment type="caution">
    <text evidence="2">The sequence shown here is derived from an EMBL/GenBank/DDBJ whole genome shotgun (WGS) entry which is preliminary data.</text>
</comment>
<dbReference type="AlphaFoldDB" id="A0A8J2PXI2"/>
<dbReference type="OrthoDB" id="5799879at2759"/>
<reference evidence="2" key="1">
    <citation type="submission" date="2021-09" db="EMBL/GenBank/DDBJ databases">
        <authorList>
            <consortium name="Pathogen Informatics"/>
        </authorList>
    </citation>
    <scope>NUCLEOTIDE SEQUENCE</scope>
</reference>
<dbReference type="EMBL" id="CAKAEH010000777">
    <property type="protein sequence ID" value="CAG9531854.1"/>
    <property type="molecule type" value="Genomic_DNA"/>
</dbReference>
<dbReference type="Pfam" id="PF14626">
    <property type="entry name" value="RNase_Zc3h12a_2"/>
    <property type="match status" value="1"/>
</dbReference>
<dbReference type="InterPro" id="IPR028079">
    <property type="entry name" value="RNase_Zc3h12a_2"/>
</dbReference>